<reference evidence="2" key="1">
    <citation type="submission" date="2022-11" db="EMBL/GenBank/DDBJ databases">
        <authorList>
            <person name="Graham C."/>
            <person name="Newman J.D."/>
        </authorList>
    </citation>
    <scope>NUCLEOTIDE SEQUENCE</scope>
    <source>
        <strain evidence="2">DSM 19486</strain>
    </source>
</reference>
<evidence type="ECO:0000313" key="2">
    <source>
        <dbReference type="EMBL" id="MCX3266222.1"/>
    </source>
</evidence>
<accession>A0A9X3DEL6</accession>
<keyword evidence="3" id="KW-1185">Reference proteome</keyword>
<dbReference type="RefSeq" id="WP_010600511.1">
    <property type="nucleotide sequence ID" value="NZ_JAPJUH010000004.1"/>
</dbReference>
<name>A0A9X3DEL6_9SPHI</name>
<comment type="caution">
    <text evidence="2">The sequence shown here is derived from an EMBL/GenBank/DDBJ whole genome shotgun (WGS) entry which is preliminary data.</text>
</comment>
<proteinExistence type="predicted"/>
<feature type="chain" id="PRO_5040875576" evidence="1">
    <location>
        <begin position="22"/>
        <end position="344"/>
    </location>
</feature>
<dbReference type="Proteomes" id="UP001142592">
    <property type="component" value="Unassembled WGS sequence"/>
</dbReference>
<protein>
    <submittedName>
        <fullName evidence="2">Uncharacterized protein</fullName>
    </submittedName>
</protein>
<organism evidence="2 3">
    <name type="scientific">Pedobacter agri</name>
    <dbReference type="NCBI Taxonomy" id="454586"/>
    <lineage>
        <taxon>Bacteria</taxon>
        <taxon>Pseudomonadati</taxon>
        <taxon>Bacteroidota</taxon>
        <taxon>Sphingobacteriia</taxon>
        <taxon>Sphingobacteriales</taxon>
        <taxon>Sphingobacteriaceae</taxon>
        <taxon>Pedobacter</taxon>
    </lineage>
</organism>
<gene>
    <name evidence="2" type="ORF">OQZ29_15800</name>
</gene>
<sequence length="344" mass="40170">MRVIKLSILALFTLVCLSCSSQDTETYWKIDNIYREDKKPFIGLTGAFMQEIIDHQFHFIKKGDSLYFDLPEKFQIDTKNFKSLRQLHITDRDYYEMYAQNFSSGIFKIKFKDNATLSDSKNTIIEFKKITKEEYLKSVQEVINHQKSIEQKVNSLKSQLEQQPQIILNPVKKMPTKGAELMNNMGEQIFLNIPTEIELRESGDLKNEVFGNIKIGTFKDKSVIYDVDHKENDYGLKQLTIWISSDSSAFSIDRYLADQPNLKLFRRDGNNVVGYDVGYDGREDKAVVQSYFCLKYYKVENSHIFIYADVFRSQMKNAPNLEEMNKILNFNYNISQNISVKVNN</sequence>
<evidence type="ECO:0000256" key="1">
    <source>
        <dbReference type="SAM" id="SignalP"/>
    </source>
</evidence>
<evidence type="ECO:0000313" key="3">
    <source>
        <dbReference type="Proteomes" id="UP001142592"/>
    </source>
</evidence>
<dbReference type="EMBL" id="JAPJUH010000004">
    <property type="protein sequence ID" value="MCX3266222.1"/>
    <property type="molecule type" value="Genomic_DNA"/>
</dbReference>
<dbReference type="AlphaFoldDB" id="A0A9X3DEL6"/>
<keyword evidence="1" id="KW-0732">Signal</keyword>
<feature type="signal peptide" evidence="1">
    <location>
        <begin position="1"/>
        <end position="21"/>
    </location>
</feature>